<feature type="compositionally biased region" description="Polar residues" evidence="1">
    <location>
        <begin position="27"/>
        <end position="37"/>
    </location>
</feature>
<organism evidence="2 3">
    <name type="scientific">Lactuca saligna</name>
    <name type="common">Willowleaf lettuce</name>
    <dbReference type="NCBI Taxonomy" id="75948"/>
    <lineage>
        <taxon>Eukaryota</taxon>
        <taxon>Viridiplantae</taxon>
        <taxon>Streptophyta</taxon>
        <taxon>Embryophyta</taxon>
        <taxon>Tracheophyta</taxon>
        <taxon>Spermatophyta</taxon>
        <taxon>Magnoliopsida</taxon>
        <taxon>eudicotyledons</taxon>
        <taxon>Gunneridae</taxon>
        <taxon>Pentapetalae</taxon>
        <taxon>asterids</taxon>
        <taxon>campanulids</taxon>
        <taxon>Asterales</taxon>
        <taxon>Asteraceae</taxon>
        <taxon>Cichorioideae</taxon>
        <taxon>Cichorieae</taxon>
        <taxon>Lactucinae</taxon>
        <taxon>Lactuca</taxon>
    </lineage>
</organism>
<accession>A0AA36EHL1</accession>
<name>A0AA36EHL1_LACSI</name>
<reference evidence="2" key="1">
    <citation type="submission" date="2023-04" db="EMBL/GenBank/DDBJ databases">
        <authorList>
            <person name="Vijverberg K."/>
            <person name="Xiong W."/>
            <person name="Schranz E."/>
        </authorList>
    </citation>
    <scope>NUCLEOTIDE SEQUENCE</scope>
</reference>
<feature type="compositionally biased region" description="Acidic residues" evidence="1">
    <location>
        <begin position="69"/>
        <end position="83"/>
    </location>
</feature>
<keyword evidence="3" id="KW-1185">Reference proteome</keyword>
<gene>
    <name evidence="2" type="ORF">LSALG_LOCUS35821</name>
</gene>
<feature type="compositionally biased region" description="Basic and acidic residues" evidence="1">
    <location>
        <begin position="56"/>
        <end position="68"/>
    </location>
</feature>
<protein>
    <submittedName>
        <fullName evidence="2">Uncharacterized protein</fullName>
    </submittedName>
</protein>
<evidence type="ECO:0000313" key="2">
    <source>
        <dbReference type="EMBL" id="CAI9296981.1"/>
    </source>
</evidence>
<feature type="compositionally biased region" description="Basic and acidic residues" evidence="1">
    <location>
        <begin position="84"/>
        <end position="100"/>
    </location>
</feature>
<sequence>MISIIVRKHLADKLSSVFTMLHHMQGVSPQSSDQKQGGESGFGNVEPPKVPTKPIVNKEPKGKEKLIEEEPIIDDDEDKELDEAELKRQKARDVELNETQ</sequence>
<dbReference type="Proteomes" id="UP001177003">
    <property type="component" value="Chromosome 8"/>
</dbReference>
<evidence type="ECO:0000313" key="3">
    <source>
        <dbReference type="Proteomes" id="UP001177003"/>
    </source>
</evidence>
<evidence type="ECO:0000256" key="1">
    <source>
        <dbReference type="SAM" id="MobiDB-lite"/>
    </source>
</evidence>
<dbReference type="AlphaFoldDB" id="A0AA36EHL1"/>
<proteinExistence type="predicted"/>
<feature type="region of interest" description="Disordered" evidence="1">
    <location>
        <begin position="25"/>
        <end position="100"/>
    </location>
</feature>
<dbReference type="EMBL" id="OX465084">
    <property type="protein sequence ID" value="CAI9296981.1"/>
    <property type="molecule type" value="Genomic_DNA"/>
</dbReference>